<dbReference type="AlphaFoldDB" id="A0A9N9R1J6"/>
<dbReference type="InterPro" id="IPR007947">
    <property type="entry name" value="CD164_MGC24"/>
</dbReference>
<gene>
    <name evidence="11" type="ORF">DIATSA_LOCUS5528</name>
</gene>
<dbReference type="PANTHER" id="PTHR11337:SF8">
    <property type="entry name" value="VISGUN, ISOFORM E"/>
    <property type="match status" value="1"/>
</dbReference>
<reference evidence="11" key="1">
    <citation type="submission" date="2021-12" db="EMBL/GenBank/DDBJ databases">
        <authorList>
            <person name="King R."/>
        </authorList>
    </citation>
    <scope>NUCLEOTIDE SEQUENCE</scope>
</reference>
<comment type="similarity">
    <text evidence="2">Belongs to the CD164 family.</text>
</comment>
<proteinExistence type="inferred from homology"/>
<evidence type="ECO:0000256" key="9">
    <source>
        <dbReference type="SAM" id="Phobius"/>
    </source>
</evidence>
<sequence length="213" mass="22514">MKKVIFICLLSISTCLSRPDGAPNVAPPAAPNPQIQTQSSPSSPPLVATHKENAKVSENTTNETSPAVTVGTAPSTPPAVPTSTPPAVAMANATAPKNSTDTNKTTDKNETVSPSNVATKNETSTQPSTKPTPENKSVPNTTDHTMKNETTTLKPTSKPSEVPKSTDTPPVQTRRFDGPSFIGGIILTLGLLAIGFMGFKYYKNQTERNYHTL</sequence>
<evidence type="ECO:0000256" key="1">
    <source>
        <dbReference type="ARBA" id="ARBA00004479"/>
    </source>
</evidence>
<comment type="subcellular location">
    <subcellularLocation>
        <location evidence="1">Membrane</location>
        <topology evidence="1">Single-pass type I membrane protein</topology>
    </subcellularLocation>
</comment>
<dbReference type="Pfam" id="PF05283">
    <property type="entry name" value="MGC-24"/>
    <property type="match status" value="1"/>
</dbReference>
<feature type="transmembrane region" description="Helical" evidence="9">
    <location>
        <begin position="181"/>
        <end position="202"/>
    </location>
</feature>
<evidence type="ECO:0000256" key="10">
    <source>
        <dbReference type="SAM" id="SignalP"/>
    </source>
</evidence>
<feature type="compositionally biased region" description="Polar residues" evidence="8">
    <location>
        <begin position="56"/>
        <end position="65"/>
    </location>
</feature>
<accession>A0A9N9R1J6</accession>
<feature type="chain" id="PRO_5040199960" description="Sialomucin core protein 24" evidence="10">
    <location>
        <begin position="18"/>
        <end position="213"/>
    </location>
</feature>
<dbReference type="PANTHER" id="PTHR11337">
    <property type="entry name" value="MUCIN/PORIMIN"/>
    <property type="match status" value="1"/>
</dbReference>
<protein>
    <recommendedName>
        <fullName evidence="13">Sialomucin core protein 24</fullName>
    </recommendedName>
</protein>
<keyword evidence="12" id="KW-1185">Reference proteome</keyword>
<evidence type="ECO:0000313" key="12">
    <source>
        <dbReference type="Proteomes" id="UP001153714"/>
    </source>
</evidence>
<evidence type="ECO:0000256" key="3">
    <source>
        <dbReference type="ARBA" id="ARBA00022692"/>
    </source>
</evidence>
<feature type="signal peptide" evidence="10">
    <location>
        <begin position="1"/>
        <end position="17"/>
    </location>
</feature>
<feature type="compositionally biased region" description="Low complexity" evidence="8">
    <location>
        <begin position="32"/>
        <end position="41"/>
    </location>
</feature>
<dbReference type="OrthoDB" id="6160056at2759"/>
<keyword evidence="6 9" id="KW-0472">Membrane</keyword>
<organism evidence="11 12">
    <name type="scientific">Diatraea saccharalis</name>
    <name type="common">sugarcane borer</name>
    <dbReference type="NCBI Taxonomy" id="40085"/>
    <lineage>
        <taxon>Eukaryota</taxon>
        <taxon>Metazoa</taxon>
        <taxon>Ecdysozoa</taxon>
        <taxon>Arthropoda</taxon>
        <taxon>Hexapoda</taxon>
        <taxon>Insecta</taxon>
        <taxon>Pterygota</taxon>
        <taxon>Neoptera</taxon>
        <taxon>Endopterygota</taxon>
        <taxon>Lepidoptera</taxon>
        <taxon>Glossata</taxon>
        <taxon>Ditrysia</taxon>
        <taxon>Pyraloidea</taxon>
        <taxon>Crambidae</taxon>
        <taxon>Crambinae</taxon>
        <taxon>Diatraea</taxon>
    </lineage>
</organism>
<keyword evidence="7" id="KW-0325">Glycoprotein</keyword>
<dbReference type="Proteomes" id="UP001153714">
    <property type="component" value="Chromosome 18"/>
</dbReference>
<evidence type="ECO:0000256" key="2">
    <source>
        <dbReference type="ARBA" id="ARBA00005341"/>
    </source>
</evidence>
<dbReference type="EMBL" id="OU893349">
    <property type="protein sequence ID" value="CAG9787660.1"/>
    <property type="molecule type" value="Genomic_DNA"/>
</dbReference>
<name>A0A9N9R1J6_9NEOP</name>
<dbReference type="GO" id="GO:0031410">
    <property type="term" value="C:cytoplasmic vesicle"/>
    <property type="evidence" value="ECO:0007669"/>
    <property type="project" value="TreeGrafter"/>
</dbReference>
<evidence type="ECO:0000256" key="6">
    <source>
        <dbReference type="ARBA" id="ARBA00023136"/>
    </source>
</evidence>
<reference evidence="11" key="2">
    <citation type="submission" date="2022-10" db="EMBL/GenBank/DDBJ databases">
        <authorList>
            <consortium name="ENA_rothamsted_submissions"/>
            <consortium name="culmorum"/>
            <person name="King R."/>
        </authorList>
    </citation>
    <scope>NUCLEOTIDE SEQUENCE</scope>
</reference>
<evidence type="ECO:0000313" key="11">
    <source>
        <dbReference type="EMBL" id="CAG9787660.1"/>
    </source>
</evidence>
<evidence type="ECO:0008006" key="13">
    <source>
        <dbReference type="Google" id="ProtNLM"/>
    </source>
</evidence>
<feature type="region of interest" description="Disordered" evidence="8">
    <location>
        <begin position="23"/>
        <end position="178"/>
    </location>
</feature>
<keyword evidence="4 10" id="KW-0732">Signal</keyword>
<dbReference type="GO" id="GO:0016020">
    <property type="term" value="C:membrane"/>
    <property type="evidence" value="ECO:0007669"/>
    <property type="project" value="UniProtKB-SubCell"/>
</dbReference>
<evidence type="ECO:0000256" key="8">
    <source>
        <dbReference type="SAM" id="MobiDB-lite"/>
    </source>
</evidence>
<feature type="compositionally biased region" description="Polar residues" evidence="8">
    <location>
        <begin position="112"/>
        <end position="171"/>
    </location>
</feature>
<keyword evidence="5 9" id="KW-1133">Transmembrane helix</keyword>
<keyword evidence="3 9" id="KW-0812">Transmembrane</keyword>
<feature type="compositionally biased region" description="Pro residues" evidence="8">
    <location>
        <begin position="75"/>
        <end position="84"/>
    </location>
</feature>
<evidence type="ECO:0000256" key="7">
    <source>
        <dbReference type="ARBA" id="ARBA00023180"/>
    </source>
</evidence>
<evidence type="ECO:0000256" key="4">
    <source>
        <dbReference type="ARBA" id="ARBA00022729"/>
    </source>
</evidence>
<evidence type="ECO:0000256" key="5">
    <source>
        <dbReference type="ARBA" id="ARBA00022989"/>
    </source>
</evidence>